<dbReference type="Gene3D" id="1.10.8.60">
    <property type="match status" value="1"/>
</dbReference>
<dbReference type="InterPro" id="IPR027417">
    <property type="entry name" value="P-loop_NTPase"/>
</dbReference>
<dbReference type="Pfam" id="PF00158">
    <property type="entry name" value="Sigma54_activat"/>
    <property type="match status" value="1"/>
</dbReference>
<keyword evidence="5 10" id="KW-0238">DNA-binding</keyword>
<dbReference type="SUPFAM" id="SSF52540">
    <property type="entry name" value="P-loop containing nucleoside triphosphate hydrolases"/>
    <property type="match status" value="1"/>
</dbReference>
<evidence type="ECO:0000256" key="6">
    <source>
        <dbReference type="ARBA" id="ARBA00023163"/>
    </source>
</evidence>
<dbReference type="AlphaFoldDB" id="A0A1I0B7G1"/>
<dbReference type="PROSITE" id="PS50112">
    <property type="entry name" value="PAS"/>
    <property type="match status" value="1"/>
</dbReference>
<evidence type="ECO:0000256" key="1">
    <source>
        <dbReference type="ARBA" id="ARBA00022741"/>
    </source>
</evidence>
<dbReference type="InterPro" id="IPR002078">
    <property type="entry name" value="Sigma_54_int"/>
</dbReference>
<keyword evidence="2" id="KW-0058">Aromatic hydrocarbons catabolism</keyword>
<dbReference type="SMART" id="SM00382">
    <property type="entry name" value="AAA"/>
    <property type="match status" value="1"/>
</dbReference>
<evidence type="ECO:0000256" key="4">
    <source>
        <dbReference type="ARBA" id="ARBA00023015"/>
    </source>
</evidence>
<dbReference type="FunFam" id="3.40.50.300:FF:000006">
    <property type="entry name" value="DNA-binding transcriptional regulator NtrC"/>
    <property type="match status" value="1"/>
</dbReference>
<evidence type="ECO:0000256" key="5">
    <source>
        <dbReference type="ARBA" id="ARBA00023125"/>
    </source>
</evidence>
<dbReference type="EMBL" id="FOIF01000033">
    <property type="protein sequence ID" value="SET02719.1"/>
    <property type="molecule type" value="Genomic_DNA"/>
</dbReference>
<evidence type="ECO:0000259" key="9">
    <source>
        <dbReference type="PROSITE" id="PS50112"/>
    </source>
</evidence>
<gene>
    <name evidence="10" type="ORF">SAMN03080614_103316</name>
</gene>
<feature type="domain" description="PAS" evidence="9">
    <location>
        <begin position="19"/>
        <end position="73"/>
    </location>
</feature>
<dbReference type="InterPro" id="IPR025944">
    <property type="entry name" value="Sigma_54_int_dom_CS"/>
</dbReference>
<dbReference type="Gene3D" id="3.30.450.20">
    <property type="entry name" value="PAS domain"/>
    <property type="match status" value="1"/>
</dbReference>
<keyword evidence="3" id="KW-0067">ATP-binding</keyword>
<evidence type="ECO:0000313" key="10">
    <source>
        <dbReference type="EMBL" id="SET02719.1"/>
    </source>
</evidence>
<dbReference type="Gene3D" id="1.10.10.60">
    <property type="entry name" value="Homeodomain-like"/>
    <property type="match status" value="1"/>
</dbReference>
<dbReference type="InterPro" id="IPR035965">
    <property type="entry name" value="PAS-like_dom_sf"/>
</dbReference>
<dbReference type="Proteomes" id="UP000243819">
    <property type="component" value="Unassembled WGS sequence"/>
</dbReference>
<dbReference type="PROSITE" id="PS50045">
    <property type="entry name" value="SIGMA54_INTERACT_4"/>
    <property type="match status" value="1"/>
</dbReference>
<evidence type="ECO:0000313" key="11">
    <source>
        <dbReference type="Proteomes" id="UP000243819"/>
    </source>
</evidence>
<evidence type="ECO:0000259" key="8">
    <source>
        <dbReference type="PROSITE" id="PS50045"/>
    </source>
</evidence>
<dbReference type="Pfam" id="PF18024">
    <property type="entry name" value="HTH_50"/>
    <property type="match status" value="1"/>
</dbReference>
<dbReference type="GO" id="GO:0003677">
    <property type="term" value="F:DNA binding"/>
    <property type="evidence" value="ECO:0007669"/>
    <property type="project" value="UniProtKB-KW"/>
</dbReference>
<protein>
    <recommendedName>
        <fullName evidence="7">HTH-type transcriptional regulatory protein TyrR</fullName>
    </recommendedName>
</protein>
<dbReference type="InterPro" id="IPR025943">
    <property type="entry name" value="Sigma_54_int_dom_ATP-bd_2"/>
</dbReference>
<dbReference type="Gene3D" id="3.40.50.300">
    <property type="entry name" value="P-loop containing nucleotide triphosphate hydrolases"/>
    <property type="match status" value="1"/>
</dbReference>
<dbReference type="PROSITE" id="PS00675">
    <property type="entry name" value="SIGMA54_INTERACT_1"/>
    <property type="match status" value="1"/>
</dbReference>
<dbReference type="InterPro" id="IPR025662">
    <property type="entry name" value="Sigma_54_int_dom_ATP-bd_1"/>
</dbReference>
<feature type="domain" description="Sigma-54 factor interaction" evidence="8">
    <location>
        <begin position="147"/>
        <end position="376"/>
    </location>
</feature>
<dbReference type="InterPro" id="IPR058031">
    <property type="entry name" value="AAA_lid_NorR"/>
</dbReference>
<dbReference type="SMART" id="SM00091">
    <property type="entry name" value="PAS"/>
    <property type="match status" value="1"/>
</dbReference>
<dbReference type="CDD" id="cd00130">
    <property type="entry name" value="PAS"/>
    <property type="match status" value="1"/>
</dbReference>
<evidence type="ECO:0000256" key="7">
    <source>
        <dbReference type="ARBA" id="ARBA00029500"/>
    </source>
</evidence>
<name>A0A1I0B7G1_9FIRM</name>
<dbReference type="PANTHER" id="PTHR32071">
    <property type="entry name" value="TRANSCRIPTIONAL REGULATORY PROTEIN"/>
    <property type="match status" value="1"/>
</dbReference>
<accession>A0A1I0B7G1</accession>
<dbReference type="InterPro" id="IPR009057">
    <property type="entry name" value="Homeodomain-like_sf"/>
</dbReference>
<proteinExistence type="predicted"/>
<dbReference type="InterPro" id="IPR030828">
    <property type="entry name" value="HTH_TyrR"/>
</dbReference>
<dbReference type="PANTHER" id="PTHR32071:SF57">
    <property type="entry name" value="C4-DICARBOXYLATE TRANSPORT TRANSCRIPTIONAL REGULATORY PROTEIN DCTD"/>
    <property type="match status" value="1"/>
</dbReference>
<dbReference type="RefSeq" id="WP_177159751.1">
    <property type="nucleotide sequence ID" value="NZ_FOIF01000033.1"/>
</dbReference>
<dbReference type="Pfam" id="PF25601">
    <property type="entry name" value="AAA_lid_14"/>
    <property type="match status" value="1"/>
</dbReference>
<dbReference type="SUPFAM" id="SSF46689">
    <property type="entry name" value="Homeodomain-like"/>
    <property type="match status" value="1"/>
</dbReference>
<dbReference type="InterPro" id="IPR003593">
    <property type="entry name" value="AAA+_ATPase"/>
</dbReference>
<keyword evidence="11" id="KW-1185">Reference proteome</keyword>
<reference evidence="11" key="1">
    <citation type="submission" date="2016-10" db="EMBL/GenBank/DDBJ databases">
        <authorList>
            <person name="Varghese N."/>
            <person name="Submissions S."/>
        </authorList>
    </citation>
    <scope>NUCLEOTIDE SEQUENCE [LARGE SCALE GENOMIC DNA]</scope>
    <source>
        <strain evidence="11">DSM 13577</strain>
    </source>
</reference>
<dbReference type="Pfam" id="PF13188">
    <property type="entry name" value="PAS_8"/>
    <property type="match status" value="1"/>
</dbReference>
<dbReference type="PROSITE" id="PS00676">
    <property type="entry name" value="SIGMA54_INTERACT_2"/>
    <property type="match status" value="1"/>
</dbReference>
<dbReference type="SUPFAM" id="SSF55785">
    <property type="entry name" value="PYP-like sensor domain (PAS domain)"/>
    <property type="match status" value="1"/>
</dbReference>
<keyword evidence="6" id="KW-0804">Transcription</keyword>
<dbReference type="PROSITE" id="PS00688">
    <property type="entry name" value="SIGMA54_INTERACT_3"/>
    <property type="match status" value="1"/>
</dbReference>
<evidence type="ECO:0000256" key="3">
    <source>
        <dbReference type="ARBA" id="ARBA00022840"/>
    </source>
</evidence>
<keyword evidence="4" id="KW-0805">Transcription regulation</keyword>
<dbReference type="InterPro" id="IPR000014">
    <property type="entry name" value="PAS"/>
</dbReference>
<sequence length="463" mass="52890">MRNSKVTFINTDIKFKEFNKQIYDQLFGKMSDGVLVINSSGLVEYLNPSYQKIFGVSDFAMKGRSIYNTINDDIVLTSLKNKKNLKGYVYHPEKNRKYRVITSVFFEETLFKGILAIYHEEDSFETFYRKSIKDNKSLKINPAFAYIIGNSKEIKEAIRIAEKAAKTNATVLISGETGTGKGVIAEAIHKASQQWDKPFVKVNCAAIPYNLLESELFGHEQGSFTGAIKKKIGKFEQANGGTIFLDEIGDMPIDMQVKVLRVIQEKEFERVGGNESIKCDVRIIAATHRNLKELMEQGLFREDLYYRLNVIPIYVPSLKERKEDIIDLTYHYMNKIGKEIGVLPKTLDREVEMAFASYDWPGNIRELKNLIERLMLIVDHSIIRLSDLPPEISKTYELNIPKLERKSLINFNLDGNLASMEEYEKEIIKLALDKYGSFNGAAKVLGLTHKTVAAKARKYNLID</sequence>
<dbReference type="GO" id="GO:0005524">
    <property type="term" value="F:ATP binding"/>
    <property type="evidence" value="ECO:0007669"/>
    <property type="project" value="UniProtKB-KW"/>
</dbReference>
<dbReference type="GO" id="GO:0006355">
    <property type="term" value="P:regulation of DNA-templated transcription"/>
    <property type="evidence" value="ECO:0007669"/>
    <property type="project" value="InterPro"/>
</dbReference>
<dbReference type="STRING" id="1120990.SAMN03080614_103316"/>
<organism evidence="10 11">
    <name type="scientific">Anaerobranca gottschalkii DSM 13577</name>
    <dbReference type="NCBI Taxonomy" id="1120990"/>
    <lineage>
        <taxon>Bacteria</taxon>
        <taxon>Bacillati</taxon>
        <taxon>Bacillota</taxon>
        <taxon>Clostridia</taxon>
        <taxon>Eubacteriales</taxon>
        <taxon>Proteinivoracaceae</taxon>
        <taxon>Anaerobranca</taxon>
    </lineage>
</organism>
<evidence type="ECO:0000256" key="2">
    <source>
        <dbReference type="ARBA" id="ARBA00022797"/>
    </source>
</evidence>
<keyword evidence="1" id="KW-0547">Nucleotide-binding</keyword>
<dbReference type="CDD" id="cd00009">
    <property type="entry name" value="AAA"/>
    <property type="match status" value="1"/>
</dbReference>